<dbReference type="InParanoid" id="C5KAQ7"/>
<dbReference type="RefSeq" id="XP_002786437.1">
    <property type="nucleotide sequence ID" value="XM_002786391.1"/>
</dbReference>
<dbReference type="Gene3D" id="1.10.287.380">
    <property type="entry name" value="Valyl-tRNA synthetase, C-terminal domain"/>
    <property type="match status" value="1"/>
</dbReference>
<dbReference type="InterPro" id="IPR002300">
    <property type="entry name" value="aa-tRNA-synth_Ia"/>
</dbReference>
<gene>
    <name evidence="18" type="ORF">Pmar_PMAR005138</name>
</gene>
<sequence>MSTLAKDELAHSVQNHADHDVHSGNSTPENPEGLSKSALKKLKKQEKAGKKNKMSKEEKEALFQGKNKGKKETKPVPQKKQPYVNKTPIGEKKDLSEPMADSYDPAAVESAWYDWWRKQGYFHADAQKAMNTVDSQKFVMCLPPPNVTGTLHLGHALMCCIQDSMTRWHRMMGHQTLWIPGTDHAGIATQSVVENLLLREEGLSRHDLGRERFLERVWAWKNEKGNTICKQMERLASSLDWDRQFFTMDDNLSTAVKEAFVRFYDEGKIYRDTRLVNWCPYLRTALSDLEVDHIDIDKRTLLSVPGLPDAKVEVGVLVEFKYPLKEDPTKFVHIATTRLETMLGDVAVAVNPKDDRFTHLIGKELVHPFIPDRKMVVIADDYVSMDFGTGCVKITPAHDPNDFAIGRRHQLPEINILNDDGTMNDNCGEFAGQHRFIARRTVEERLKELGLFVGKTDNAMKVPLCSKSKDIVEPVLKPQWWMDCSKEAARGVQAVKEGKLKIEPSYYESTWFNWLENIRDWCVSRQLWWGHRIPAYKVVKPCYTEEQWFVGRNEAEALQRASEKLGIPESDLELAQDPDVLDTWFSSGLLPMSALGWPNMNTDDMKAFFPSSVLETGHDILFFWVARMVMMSLALTDELPFHTVCLHAMVRDAHGRKMSKSLGNVIDPLEVMSGIGLPELQEKLKHGNLPEREIKKAMKGQEKDFPDGIPECGSDALRFGLLAYTGQARSVNLDINRVVSYRYFCNKLWNVMKFALPNFGDNFTSKGLPLDAKLEWEDKWILSRLSDAAGAANKGIKEFNFSDATTATYNFWLYDFCDYYLELVKKRFRALEGGDSEELRIAREVLYICLDRGLRLLHPLLPFVTEELYQRIPDGITKAESIVIADYPQAVMSWRNLAVEEEMVLLQSTTSSLRSQAASLGLPPKARPHAYIRAADPEARRVLPKIADHVATMAKLSSLNVIDDASEAPVGTIANVVSEHVTTYMEVAGLVDLAAELKKLEKKMGITQHNLQTYVSKREVPDYEEKVPPQVRHANAAKEDSYRAELAEQEKVIAQIKAAMEVTA</sequence>
<reference evidence="18 19" key="1">
    <citation type="submission" date="2008-07" db="EMBL/GenBank/DDBJ databases">
        <authorList>
            <person name="El-Sayed N."/>
            <person name="Caler E."/>
            <person name="Inman J."/>
            <person name="Amedeo P."/>
            <person name="Hass B."/>
            <person name="Wortman J."/>
        </authorList>
    </citation>
    <scope>NUCLEOTIDE SEQUENCE [LARGE SCALE GENOMIC DNA]</scope>
    <source>
        <strain evidence="19">ATCC 50983 / TXsc</strain>
    </source>
</reference>
<dbReference type="Gene3D" id="3.90.740.10">
    <property type="entry name" value="Valyl/Leucyl/Isoleucyl-tRNA synthetase, editing domain"/>
    <property type="match status" value="1"/>
</dbReference>
<dbReference type="AlphaFoldDB" id="C5KAQ7"/>
<evidence type="ECO:0000256" key="6">
    <source>
        <dbReference type="ARBA" id="ARBA00022598"/>
    </source>
</evidence>
<dbReference type="GO" id="GO:0005524">
    <property type="term" value="F:ATP binding"/>
    <property type="evidence" value="ECO:0007669"/>
    <property type="project" value="UniProtKB-KW"/>
</dbReference>
<dbReference type="InterPro" id="IPR013155">
    <property type="entry name" value="M/V/L/I-tRNA-synth_anticd-bd"/>
</dbReference>
<evidence type="ECO:0000259" key="17">
    <source>
        <dbReference type="Pfam" id="PF08264"/>
    </source>
</evidence>
<dbReference type="FunFam" id="1.10.730.10:FF:000009">
    <property type="entry name" value="Valine--tRNA ligase, mitochondrial"/>
    <property type="match status" value="1"/>
</dbReference>
<comment type="catalytic activity">
    <reaction evidence="13">
        <text>tRNA(Val) + L-valine + ATP = L-valyl-tRNA(Val) + AMP + diphosphate</text>
        <dbReference type="Rhea" id="RHEA:10704"/>
        <dbReference type="Rhea" id="RHEA-COMP:9672"/>
        <dbReference type="Rhea" id="RHEA-COMP:9708"/>
        <dbReference type="ChEBI" id="CHEBI:30616"/>
        <dbReference type="ChEBI" id="CHEBI:33019"/>
        <dbReference type="ChEBI" id="CHEBI:57762"/>
        <dbReference type="ChEBI" id="CHEBI:78442"/>
        <dbReference type="ChEBI" id="CHEBI:78537"/>
        <dbReference type="ChEBI" id="CHEBI:456215"/>
        <dbReference type="EC" id="6.1.1.9"/>
    </reaction>
</comment>
<dbReference type="InterPro" id="IPR037118">
    <property type="entry name" value="Val-tRNA_synth_C_sf"/>
</dbReference>
<feature type="compositionally biased region" description="Basic and acidic residues" evidence="15">
    <location>
        <begin position="1"/>
        <end position="22"/>
    </location>
</feature>
<dbReference type="Proteomes" id="UP000007800">
    <property type="component" value="Unassembled WGS sequence"/>
</dbReference>
<dbReference type="OMA" id="LDTWMDS"/>
<dbReference type="OrthoDB" id="629407at2759"/>
<name>C5KAQ7_PERM5</name>
<feature type="region of interest" description="Disordered" evidence="15">
    <location>
        <begin position="1"/>
        <end position="101"/>
    </location>
</feature>
<dbReference type="InterPro" id="IPR033705">
    <property type="entry name" value="Anticodon_Ia_Val"/>
</dbReference>
<evidence type="ECO:0000256" key="5">
    <source>
        <dbReference type="ARBA" id="ARBA00022490"/>
    </source>
</evidence>
<dbReference type="FunCoup" id="C5KAQ7">
    <property type="interactions" value="661"/>
</dbReference>
<dbReference type="PANTHER" id="PTHR11946:SF109">
    <property type="entry name" value="VALINE--TRNA LIGASE"/>
    <property type="match status" value="1"/>
</dbReference>
<dbReference type="GO" id="GO:0004832">
    <property type="term" value="F:valine-tRNA ligase activity"/>
    <property type="evidence" value="ECO:0007669"/>
    <property type="project" value="UniProtKB-EC"/>
</dbReference>
<evidence type="ECO:0000256" key="11">
    <source>
        <dbReference type="ARBA" id="ARBA00029936"/>
    </source>
</evidence>
<dbReference type="PRINTS" id="PR00986">
    <property type="entry name" value="TRNASYNTHVAL"/>
</dbReference>
<comment type="similarity">
    <text evidence="3 14">Belongs to the class-I aminoacyl-tRNA synthetase family.</text>
</comment>
<dbReference type="Pfam" id="PF08264">
    <property type="entry name" value="Anticodon_1"/>
    <property type="match status" value="1"/>
</dbReference>
<evidence type="ECO:0000256" key="1">
    <source>
        <dbReference type="ARBA" id="ARBA00004173"/>
    </source>
</evidence>
<evidence type="ECO:0000256" key="2">
    <source>
        <dbReference type="ARBA" id="ARBA00004496"/>
    </source>
</evidence>
<evidence type="ECO:0000256" key="13">
    <source>
        <dbReference type="ARBA" id="ARBA00047552"/>
    </source>
</evidence>
<feature type="compositionally biased region" description="Basic and acidic residues" evidence="15">
    <location>
        <begin position="45"/>
        <end position="61"/>
    </location>
</feature>
<dbReference type="NCBIfam" id="TIGR00422">
    <property type="entry name" value="valS"/>
    <property type="match status" value="1"/>
</dbReference>
<evidence type="ECO:0000256" key="4">
    <source>
        <dbReference type="ARBA" id="ARBA00013169"/>
    </source>
</evidence>
<dbReference type="EMBL" id="GG671811">
    <property type="protein sequence ID" value="EER18233.1"/>
    <property type="molecule type" value="Genomic_DNA"/>
</dbReference>
<dbReference type="GO" id="GO:0005829">
    <property type="term" value="C:cytosol"/>
    <property type="evidence" value="ECO:0007669"/>
    <property type="project" value="TreeGrafter"/>
</dbReference>
<dbReference type="SUPFAM" id="SSF47323">
    <property type="entry name" value="Anticodon-binding domain of a subclass of class I aminoacyl-tRNA synthetases"/>
    <property type="match status" value="1"/>
</dbReference>
<dbReference type="GO" id="GO:0005739">
    <property type="term" value="C:mitochondrion"/>
    <property type="evidence" value="ECO:0007669"/>
    <property type="project" value="UniProtKB-SubCell"/>
</dbReference>
<evidence type="ECO:0000256" key="14">
    <source>
        <dbReference type="RuleBase" id="RU363035"/>
    </source>
</evidence>
<dbReference type="CDD" id="cd00817">
    <property type="entry name" value="ValRS_core"/>
    <property type="match status" value="1"/>
</dbReference>
<dbReference type="InterPro" id="IPR002303">
    <property type="entry name" value="Valyl-tRNA_ligase"/>
</dbReference>
<dbReference type="GeneID" id="9048887"/>
<dbReference type="Gene3D" id="1.10.730.10">
    <property type="entry name" value="Isoleucyl-tRNA Synthetase, Domain 1"/>
    <property type="match status" value="1"/>
</dbReference>
<dbReference type="InterPro" id="IPR009080">
    <property type="entry name" value="tRNAsynth_Ia_anticodon-bd"/>
</dbReference>
<evidence type="ECO:0000256" key="8">
    <source>
        <dbReference type="ARBA" id="ARBA00022840"/>
    </source>
</evidence>
<dbReference type="HAMAP" id="MF_02004">
    <property type="entry name" value="Val_tRNA_synth_type1"/>
    <property type="match status" value="1"/>
</dbReference>
<dbReference type="Gene3D" id="3.40.50.620">
    <property type="entry name" value="HUPs"/>
    <property type="match status" value="2"/>
</dbReference>
<dbReference type="InterPro" id="IPR001412">
    <property type="entry name" value="aa-tRNA-synth_I_CS"/>
</dbReference>
<evidence type="ECO:0000256" key="9">
    <source>
        <dbReference type="ARBA" id="ARBA00022917"/>
    </source>
</evidence>
<accession>C5KAQ7</accession>
<dbReference type="SUPFAM" id="SSF52374">
    <property type="entry name" value="Nucleotidylyl transferase"/>
    <property type="match status" value="1"/>
</dbReference>
<dbReference type="FunFam" id="3.40.50.620:FF:000020">
    <property type="entry name" value="Valine--tRNA ligase, mitochondrial"/>
    <property type="match status" value="1"/>
</dbReference>
<keyword evidence="6 14" id="KW-0436">Ligase</keyword>
<dbReference type="Pfam" id="PF00133">
    <property type="entry name" value="tRNA-synt_1"/>
    <property type="match status" value="1"/>
</dbReference>
<dbReference type="CDD" id="cd07962">
    <property type="entry name" value="Anticodon_Ia_Val"/>
    <property type="match status" value="1"/>
</dbReference>
<dbReference type="NCBIfam" id="NF004349">
    <property type="entry name" value="PRK05729.1"/>
    <property type="match status" value="1"/>
</dbReference>
<evidence type="ECO:0000256" key="12">
    <source>
        <dbReference type="ARBA" id="ARBA00040837"/>
    </source>
</evidence>
<dbReference type="PROSITE" id="PS00178">
    <property type="entry name" value="AA_TRNA_LIGASE_I"/>
    <property type="match status" value="1"/>
</dbReference>
<dbReference type="SUPFAM" id="SSF50677">
    <property type="entry name" value="ValRS/IleRS/LeuRS editing domain"/>
    <property type="match status" value="1"/>
</dbReference>
<comment type="subcellular location">
    <subcellularLocation>
        <location evidence="2">Cytoplasm</location>
    </subcellularLocation>
    <subcellularLocation>
        <location evidence="1">Mitochondrion</location>
    </subcellularLocation>
</comment>
<keyword evidence="5" id="KW-0963">Cytoplasm</keyword>
<keyword evidence="19" id="KW-1185">Reference proteome</keyword>
<dbReference type="GO" id="GO:0006438">
    <property type="term" value="P:valyl-tRNA aminoacylation"/>
    <property type="evidence" value="ECO:0007669"/>
    <property type="project" value="InterPro"/>
</dbReference>
<feature type="domain" description="Aminoacyl-tRNA synthetase class Ia" evidence="16">
    <location>
        <begin position="112"/>
        <end position="734"/>
    </location>
</feature>
<dbReference type="InterPro" id="IPR009008">
    <property type="entry name" value="Val/Leu/Ile-tRNA-synth_edit"/>
</dbReference>
<keyword evidence="8 14" id="KW-0067">ATP-binding</keyword>
<evidence type="ECO:0000313" key="19">
    <source>
        <dbReference type="Proteomes" id="UP000007800"/>
    </source>
</evidence>
<dbReference type="PANTHER" id="PTHR11946">
    <property type="entry name" value="VALYL-TRNA SYNTHETASES"/>
    <property type="match status" value="1"/>
</dbReference>
<dbReference type="InterPro" id="IPR014729">
    <property type="entry name" value="Rossmann-like_a/b/a_fold"/>
</dbReference>
<keyword evidence="9 14" id="KW-0648">Protein biosynthesis</keyword>
<dbReference type="FunFam" id="3.90.740.10:FF:000005">
    <property type="entry name" value="Valine--tRNA ligase, mitochondrial"/>
    <property type="match status" value="1"/>
</dbReference>
<protein>
    <recommendedName>
        <fullName evidence="12">Valine--tRNA ligase, mitochondrial</fullName>
        <ecNumber evidence="4">6.1.1.9</ecNumber>
    </recommendedName>
    <alternativeName>
        <fullName evidence="11">Valyl-tRNA synthetase</fullName>
    </alternativeName>
</protein>
<evidence type="ECO:0000313" key="18">
    <source>
        <dbReference type="EMBL" id="EER18233.1"/>
    </source>
</evidence>
<evidence type="ECO:0000256" key="10">
    <source>
        <dbReference type="ARBA" id="ARBA00023146"/>
    </source>
</evidence>
<dbReference type="EC" id="6.1.1.9" evidence="4"/>
<keyword evidence="10 14" id="KW-0030">Aminoacyl-tRNA synthetase</keyword>
<evidence type="ECO:0000256" key="7">
    <source>
        <dbReference type="ARBA" id="ARBA00022741"/>
    </source>
</evidence>
<organism evidence="19">
    <name type="scientific">Perkinsus marinus (strain ATCC 50983 / TXsc)</name>
    <dbReference type="NCBI Taxonomy" id="423536"/>
    <lineage>
        <taxon>Eukaryota</taxon>
        <taxon>Sar</taxon>
        <taxon>Alveolata</taxon>
        <taxon>Perkinsozoa</taxon>
        <taxon>Perkinsea</taxon>
        <taxon>Perkinsida</taxon>
        <taxon>Perkinsidae</taxon>
        <taxon>Perkinsus</taxon>
    </lineage>
</organism>
<evidence type="ECO:0000259" key="16">
    <source>
        <dbReference type="Pfam" id="PF00133"/>
    </source>
</evidence>
<evidence type="ECO:0000256" key="3">
    <source>
        <dbReference type="ARBA" id="ARBA00005594"/>
    </source>
</evidence>
<dbReference type="FunFam" id="3.40.50.620:FF:000078">
    <property type="entry name" value="Valine--tRNA ligase, mitochondrial"/>
    <property type="match status" value="1"/>
</dbReference>
<proteinExistence type="inferred from homology"/>
<keyword evidence="7 14" id="KW-0547">Nucleotide-binding</keyword>
<evidence type="ECO:0000256" key="15">
    <source>
        <dbReference type="SAM" id="MobiDB-lite"/>
    </source>
</evidence>
<dbReference type="GO" id="GO:0002161">
    <property type="term" value="F:aminoacyl-tRNA deacylase activity"/>
    <property type="evidence" value="ECO:0007669"/>
    <property type="project" value="InterPro"/>
</dbReference>
<feature type="domain" description="Methionyl/Valyl/Leucyl/Isoleucyl-tRNA synthetase anticodon-binding" evidence="17">
    <location>
        <begin position="778"/>
        <end position="927"/>
    </location>
</feature>